<keyword evidence="4" id="KW-1185">Reference proteome</keyword>
<feature type="domain" description="Ricin B lectin" evidence="2">
    <location>
        <begin position="43"/>
        <end position="168"/>
    </location>
</feature>
<evidence type="ECO:0000259" key="2">
    <source>
        <dbReference type="SMART" id="SM00458"/>
    </source>
</evidence>
<evidence type="ECO:0000256" key="1">
    <source>
        <dbReference type="SAM" id="SignalP"/>
    </source>
</evidence>
<dbReference type="EMBL" id="JBHUKU010000026">
    <property type="protein sequence ID" value="MFD2464698.1"/>
    <property type="molecule type" value="Genomic_DNA"/>
</dbReference>
<dbReference type="InterPro" id="IPR035992">
    <property type="entry name" value="Ricin_B-like_lectins"/>
</dbReference>
<feature type="chain" id="PRO_5046755006" evidence="1">
    <location>
        <begin position="27"/>
        <end position="168"/>
    </location>
</feature>
<protein>
    <submittedName>
        <fullName evidence="3">RICIN domain-containing protein</fullName>
    </submittedName>
</protein>
<dbReference type="InterPro" id="IPR000772">
    <property type="entry name" value="Ricin_B_lectin"/>
</dbReference>
<reference evidence="4" key="1">
    <citation type="journal article" date="2019" name="Int. J. Syst. Evol. Microbiol.">
        <title>The Global Catalogue of Microorganisms (GCM) 10K type strain sequencing project: providing services to taxonomists for standard genome sequencing and annotation.</title>
        <authorList>
            <consortium name="The Broad Institute Genomics Platform"/>
            <consortium name="The Broad Institute Genome Sequencing Center for Infectious Disease"/>
            <person name="Wu L."/>
            <person name="Ma J."/>
        </authorList>
    </citation>
    <scope>NUCLEOTIDE SEQUENCE [LARGE SCALE GENOMIC DNA]</scope>
    <source>
        <strain evidence="4">CGMCC 4.7643</strain>
    </source>
</reference>
<evidence type="ECO:0000313" key="3">
    <source>
        <dbReference type="EMBL" id="MFD2464698.1"/>
    </source>
</evidence>
<comment type="caution">
    <text evidence="3">The sequence shown here is derived from an EMBL/GenBank/DDBJ whole genome shotgun (WGS) entry which is preliminary data.</text>
</comment>
<evidence type="ECO:0000313" key="4">
    <source>
        <dbReference type="Proteomes" id="UP001597419"/>
    </source>
</evidence>
<dbReference type="Proteomes" id="UP001597419">
    <property type="component" value="Unassembled WGS sequence"/>
</dbReference>
<proteinExistence type="predicted"/>
<keyword evidence="1" id="KW-0732">Signal</keyword>
<dbReference type="Gene3D" id="2.80.10.50">
    <property type="match status" value="2"/>
</dbReference>
<dbReference type="CDD" id="cd23415">
    <property type="entry name" value="beta-trefoil_Ricin_AH"/>
    <property type="match status" value="1"/>
</dbReference>
<dbReference type="Pfam" id="PF00652">
    <property type="entry name" value="Ricin_B_lectin"/>
    <property type="match status" value="1"/>
</dbReference>
<feature type="signal peptide" evidence="1">
    <location>
        <begin position="1"/>
        <end position="26"/>
    </location>
</feature>
<dbReference type="SMART" id="SM00458">
    <property type="entry name" value="RICIN"/>
    <property type="match status" value="1"/>
</dbReference>
<gene>
    <name evidence="3" type="ORF">ACFSYJ_39190</name>
</gene>
<dbReference type="RefSeq" id="WP_345385988.1">
    <property type="nucleotide sequence ID" value="NZ_BAABHG010000001.1"/>
</dbReference>
<dbReference type="PROSITE" id="PS50231">
    <property type="entry name" value="RICIN_B_LECTIN"/>
    <property type="match status" value="1"/>
</dbReference>
<organism evidence="3 4">
    <name type="scientific">Amycolatopsis samaneae</name>
    <dbReference type="NCBI Taxonomy" id="664691"/>
    <lineage>
        <taxon>Bacteria</taxon>
        <taxon>Bacillati</taxon>
        <taxon>Actinomycetota</taxon>
        <taxon>Actinomycetes</taxon>
        <taxon>Pseudonocardiales</taxon>
        <taxon>Pseudonocardiaceae</taxon>
        <taxon>Amycolatopsis</taxon>
    </lineage>
</organism>
<accession>A0ABW5GUS7</accession>
<sequence length="168" mass="18126">MKFIRALPVLPVVALLVTVLASSASAGELPAPTTPGRVEAGSADVVNTFRNLATGGCLDDSAKSGLRTFGCNKYDYQRWNAHPRNGYVQLRNLATGRCLDDSKKFGIRAVKPCWPDGNANAVFQNWKVLRTGKLIQFRNQSTGLCLADIGGGKLRTEPCSAATNQKWS</sequence>
<dbReference type="SUPFAM" id="SSF50370">
    <property type="entry name" value="Ricin B-like lectins"/>
    <property type="match status" value="1"/>
</dbReference>
<name>A0ABW5GUS7_9PSEU</name>